<evidence type="ECO:0000313" key="14">
    <source>
        <dbReference type="Proteomes" id="UP001596439"/>
    </source>
</evidence>
<dbReference type="Pfam" id="PF13480">
    <property type="entry name" value="Acetyltransf_6"/>
    <property type="match status" value="1"/>
</dbReference>
<evidence type="ECO:0000256" key="4">
    <source>
        <dbReference type="ARBA" id="ARBA00022960"/>
    </source>
</evidence>
<dbReference type="InterPro" id="IPR003447">
    <property type="entry name" value="FEMABX"/>
</dbReference>
<dbReference type="RefSeq" id="WP_214788282.1">
    <property type="nucleotide sequence ID" value="NZ_JANIEL010000050.1"/>
</dbReference>
<dbReference type="Gene3D" id="3.40.630.30">
    <property type="match status" value="1"/>
</dbReference>
<keyword evidence="14" id="KW-1185">Reference proteome</keyword>
<dbReference type="SUPFAM" id="SSF55729">
    <property type="entry name" value="Acyl-CoA N-acyltransferases (Nat)"/>
    <property type="match status" value="1"/>
</dbReference>
<keyword evidence="5" id="KW-0573">Peptidoglycan synthesis</keyword>
<evidence type="ECO:0000256" key="1">
    <source>
        <dbReference type="ARBA" id="ARBA00004496"/>
    </source>
</evidence>
<keyword evidence="7" id="KW-0961">Cell wall biogenesis/degradation</keyword>
<evidence type="ECO:0000256" key="3">
    <source>
        <dbReference type="ARBA" id="ARBA00022679"/>
    </source>
</evidence>
<evidence type="ECO:0000259" key="12">
    <source>
        <dbReference type="Pfam" id="PF13480"/>
    </source>
</evidence>
<keyword evidence="3 13" id="KW-0808">Transferase</keyword>
<evidence type="ECO:0000313" key="13">
    <source>
        <dbReference type="EMBL" id="MFC7389884.1"/>
    </source>
</evidence>
<reference evidence="14" key="1">
    <citation type="journal article" date="2019" name="Int. J. Syst. Evol. Microbiol.">
        <title>The Global Catalogue of Microorganisms (GCM) 10K type strain sequencing project: providing services to taxonomists for standard genome sequencing and annotation.</title>
        <authorList>
            <consortium name="The Broad Institute Genomics Platform"/>
            <consortium name="The Broad Institute Genome Sequencing Center for Infectious Disease"/>
            <person name="Wu L."/>
            <person name="Ma J."/>
        </authorList>
    </citation>
    <scope>NUCLEOTIDE SEQUENCE [LARGE SCALE GENOMIC DNA]</scope>
    <source>
        <strain evidence="14">CCUG 55590</strain>
    </source>
</reference>
<proteinExistence type="inferred from homology"/>
<dbReference type="Proteomes" id="UP001596439">
    <property type="component" value="Unassembled WGS sequence"/>
</dbReference>
<evidence type="ECO:0000256" key="2">
    <source>
        <dbReference type="ARBA" id="ARBA00009943"/>
    </source>
</evidence>
<accession>A0ABW2PK81</accession>
<comment type="similarity">
    <text evidence="2">Belongs to the FemABX family.</text>
</comment>
<dbReference type="PROSITE" id="PS51191">
    <property type="entry name" value="FEMABX"/>
    <property type="match status" value="1"/>
</dbReference>
<name>A0ABW2PK81_9BACL</name>
<dbReference type="EMBL" id="JBHTCE010000001">
    <property type="protein sequence ID" value="MFC7389884.1"/>
    <property type="molecule type" value="Genomic_DNA"/>
</dbReference>
<evidence type="ECO:0000256" key="7">
    <source>
        <dbReference type="ARBA" id="ARBA00023316"/>
    </source>
</evidence>
<comment type="subcellular location">
    <subcellularLocation>
        <location evidence="1">Cytoplasm</location>
    </subcellularLocation>
</comment>
<dbReference type="InterPro" id="IPR038740">
    <property type="entry name" value="BioF2-like_GNAT_dom"/>
</dbReference>
<protein>
    <recommendedName>
        <fullName evidence="9">Lipid II:glycine glycyltransferase</fullName>
        <ecNumber evidence="8">2.3.2.16</ecNumber>
    </recommendedName>
    <alternativeName>
        <fullName evidence="10">Factor essential for expression of methicillin resistance X</fullName>
    </alternativeName>
</protein>
<evidence type="ECO:0000256" key="8">
    <source>
        <dbReference type="ARBA" id="ARBA00039074"/>
    </source>
</evidence>
<dbReference type="InterPro" id="IPR016181">
    <property type="entry name" value="Acyl_CoA_acyltransferase"/>
</dbReference>
<keyword evidence="6 13" id="KW-0012">Acyltransferase</keyword>
<feature type="domain" description="BioF2-like acetyltransferase" evidence="12">
    <location>
        <begin position="152"/>
        <end position="280"/>
    </location>
</feature>
<comment type="catalytic activity">
    <reaction evidence="11">
        <text>beta-D-GlcNAc-(1-&gt;4)-Mur2Ac(oyl-L-Ala-D-isoglutaminyl-L-Lys-D-Ala-D-Ala)-di-trans,octa-cis-undecaprenyl diphosphate + glycyl-tRNA(Gly) = beta-D-GlcNAc-(1-&gt;4)-Mur2Ac(oyl-L-Ala-D-isoglutaminyl-L-Lys-(N(6)-Gly)-D-Ala-D-Ala)-di-trans,octa-cis-undecaprenyl diphosphate + tRNA(Gly) + H(+)</text>
        <dbReference type="Rhea" id="RHEA:30435"/>
        <dbReference type="Rhea" id="RHEA-COMP:9664"/>
        <dbReference type="Rhea" id="RHEA-COMP:9683"/>
        <dbReference type="ChEBI" id="CHEBI:15378"/>
        <dbReference type="ChEBI" id="CHEBI:62233"/>
        <dbReference type="ChEBI" id="CHEBI:62234"/>
        <dbReference type="ChEBI" id="CHEBI:78442"/>
        <dbReference type="ChEBI" id="CHEBI:78522"/>
        <dbReference type="EC" id="2.3.2.16"/>
    </reaction>
</comment>
<keyword evidence="4" id="KW-0133">Cell shape</keyword>
<evidence type="ECO:0000256" key="11">
    <source>
        <dbReference type="ARBA" id="ARBA00048654"/>
    </source>
</evidence>
<comment type="caution">
    <text evidence="13">The sequence shown here is derived from an EMBL/GenBank/DDBJ whole genome shotgun (WGS) entry which is preliminary data.</text>
</comment>
<evidence type="ECO:0000256" key="10">
    <source>
        <dbReference type="ARBA" id="ARBA00042933"/>
    </source>
</evidence>
<dbReference type="EC" id="2.3.2.16" evidence="8"/>
<evidence type="ECO:0000256" key="5">
    <source>
        <dbReference type="ARBA" id="ARBA00022984"/>
    </source>
</evidence>
<organism evidence="13 14">
    <name type="scientific">Exiguobacterium aestuarii</name>
    <dbReference type="NCBI Taxonomy" id="273527"/>
    <lineage>
        <taxon>Bacteria</taxon>
        <taxon>Bacillati</taxon>
        <taxon>Bacillota</taxon>
        <taxon>Bacilli</taxon>
        <taxon>Bacillales</taxon>
        <taxon>Bacillales Family XII. Incertae Sedis</taxon>
        <taxon>Exiguobacterium</taxon>
    </lineage>
</organism>
<sequence length="346" mass="40504">MEFKIIKDQMEWEKWLDLTTCDAYDHFDYVNVNCESNDSPELFLAITSKGMLVYPYIRRRINEKYDDLVTAYGYGGPFRVGTFTDDEVKVARQHFIKRKENEKTVTETIRYHPLRIDEVIMETFGRAVPVRKTVHVQLDEPYEYLTERFHKMTKRNVKRAIREQLTVVRGDASDIHTFMHLYEATMNRRDAIEDYYYPDSYFTQLLTSESFETEFLFAVFENTVIAGVLVLYGDEGANYHLGGSLKDYLPLRPNHFLFSEMIRRAGEKGKLHLHLGGGAAGQDALYDFKLSFSGDEPLPYYIGQFVFNEQVYQQLNAKHIQLHGLSNYFPIYRTPLRLDTPLPKAK</sequence>
<dbReference type="GO" id="GO:0016746">
    <property type="term" value="F:acyltransferase activity"/>
    <property type="evidence" value="ECO:0007669"/>
    <property type="project" value="UniProtKB-KW"/>
</dbReference>
<dbReference type="PANTHER" id="PTHR36174">
    <property type="entry name" value="LIPID II:GLYCINE GLYCYLTRANSFERASE"/>
    <property type="match status" value="1"/>
</dbReference>
<evidence type="ECO:0000256" key="9">
    <source>
        <dbReference type="ARBA" id="ARBA00040679"/>
    </source>
</evidence>
<evidence type="ECO:0000256" key="6">
    <source>
        <dbReference type="ARBA" id="ARBA00023315"/>
    </source>
</evidence>
<dbReference type="PANTHER" id="PTHR36174:SF1">
    <property type="entry name" value="LIPID II:GLYCINE GLYCYLTRANSFERASE"/>
    <property type="match status" value="1"/>
</dbReference>
<dbReference type="InterPro" id="IPR050644">
    <property type="entry name" value="PG_Glycine_Bridge_Synth"/>
</dbReference>
<gene>
    <name evidence="13" type="ORF">ACFQO8_06980</name>
</gene>